<dbReference type="EMBL" id="WTXG01000006">
    <property type="protein sequence ID" value="KAI0305271.1"/>
    <property type="molecule type" value="Genomic_DNA"/>
</dbReference>
<sequence length="534" mass="58385">MVRSKACDLTGAPTMDKIAALTTFIISAIHDISPRHDLKDVLLSIEKDSLQADLDALGLLPHLLSCPRDGADQLLSLIAQYCSAKEVIMGVQEVVERLRTESGEEVDGSSEEVSLVVQVIRLMLLLKKAFPRLVPRKSPSQTLAWLAELEQLMSLVTTQATVAESRSLVRNAALLVQELGAWVRGKAGSNITELTTSYTFLTSFLDVTLESCADLLQSYVAQREFEICFPRLSYRSIIPGDWQDGQDVVLLSLDVSSSLGRSFDTLQSNPTLASMVLIAHAHALPPIHFNLSLLVSILPVILTSLHSNIALDASLAILLKVLCAAPLTHGELSSDFIIPLTTVLPWLCSAHPDASTRHITLRILSQVLHLTPSVLRLQILRDLLSPSEYLSPYMRVTAIGLVKEAILDTIGPYVFRLDLDSPHTLASITGVDAFDDSPEPARLVECLGLYYILLLRDVDNRTGIRDLGTVQSIESSLLRPIRSVLSKWARDFEVLPSTAAALQISLERVDDALRTIAGAFVPSGDVRVPVPTFK</sequence>
<reference evidence="1" key="1">
    <citation type="journal article" date="2022" name="New Phytol.">
        <title>Evolutionary transition to the ectomycorrhizal habit in the genomes of a hyperdiverse lineage of mushroom-forming fungi.</title>
        <authorList>
            <person name="Looney B."/>
            <person name="Miyauchi S."/>
            <person name="Morin E."/>
            <person name="Drula E."/>
            <person name="Courty P.E."/>
            <person name="Kohler A."/>
            <person name="Kuo A."/>
            <person name="LaButti K."/>
            <person name="Pangilinan J."/>
            <person name="Lipzen A."/>
            <person name="Riley R."/>
            <person name="Andreopoulos W."/>
            <person name="He G."/>
            <person name="Johnson J."/>
            <person name="Nolan M."/>
            <person name="Tritt A."/>
            <person name="Barry K.W."/>
            <person name="Grigoriev I.V."/>
            <person name="Nagy L.G."/>
            <person name="Hibbett D."/>
            <person name="Henrissat B."/>
            <person name="Matheny P.B."/>
            <person name="Labbe J."/>
            <person name="Martin F.M."/>
        </authorList>
    </citation>
    <scope>NUCLEOTIDE SEQUENCE</scope>
    <source>
        <strain evidence="1">BPL690</strain>
    </source>
</reference>
<dbReference type="Pfam" id="PF08568">
    <property type="entry name" value="Kinetochor_Ybp2"/>
    <property type="match status" value="1"/>
</dbReference>
<name>A0AAD4M7I6_9AGAM</name>
<gene>
    <name evidence="1" type="ORF">B0F90DRAFT_1702996</name>
</gene>
<keyword evidence="2" id="KW-1185">Reference proteome</keyword>
<evidence type="ECO:0000313" key="1">
    <source>
        <dbReference type="EMBL" id="KAI0305271.1"/>
    </source>
</evidence>
<dbReference type="Proteomes" id="UP001203297">
    <property type="component" value="Unassembled WGS sequence"/>
</dbReference>
<proteinExistence type="predicted"/>
<comment type="caution">
    <text evidence="1">The sequence shown here is derived from an EMBL/GenBank/DDBJ whole genome shotgun (WGS) entry which is preliminary data.</text>
</comment>
<protein>
    <submittedName>
        <fullName evidence="1">Uncharacterized protein</fullName>
    </submittedName>
</protein>
<dbReference type="AlphaFoldDB" id="A0AAD4M7I6"/>
<dbReference type="InterPro" id="IPR013877">
    <property type="entry name" value="YAP-bd/ALF4/Glomulin"/>
</dbReference>
<evidence type="ECO:0000313" key="2">
    <source>
        <dbReference type="Proteomes" id="UP001203297"/>
    </source>
</evidence>
<accession>A0AAD4M7I6</accession>
<organism evidence="1 2">
    <name type="scientific">Multifurca ochricompacta</name>
    <dbReference type="NCBI Taxonomy" id="376703"/>
    <lineage>
        <taxon>Eukaryota</taxon>
        <taxon>Fungi</taxon>
        <taxon>Dikarya</taxon>
        <taxon>Basidiomycota</taxon>
        <taxon>Agaricomycotina</taxon>
        <taxon>Agaricomycetes</taxon>
        <taxon>Russulales</taxon>
        <taxon>Russulaceae</taxon>
        <taxon>Multifurca</taxon>
    </lineage>
</organism>